<dbReference type="EMBL" id="CACVAR010000190">
    <property type="protein sequence ID" value="CAA6809409.1"/>
    <property type="molecule type" value="Genomic_DNA"/>
</dbReference>
<reference evidence="2" key="1">
    <citation type="submission" date="2020-01" db="EMBL/GenBank/DDBJ databases">
        <authorList>
            <person name="Meier V. D."/>
            <person name="Meier V D."/>
        </authorList>
    </citation>
    <scope>NUCLEOTIDE SEQUENCE</scope>
    <source>
        <strain evidence="2">HLG_WM_MAG_03</strain>
    </source>
</reference>
<dbReference type="InterPro" id="IPR015985">
    <property type="entry name" value="TehB-like_dom"/>
</dbReference>
<sequence length="185" mass="21211">MSVEDKKRWDEKYRTTLAPTDTVEVVKDFCKEAKGNKALDIACGKGRNSIFLAKEGFSIDALDISEVAIESLKGIENIKAQVVDFDEYELKENAYDLIVCTYFLERKLFPQIEKALKEEGIFIFETFMHHEENTKVPSNRAFLLEQGELEATFKKNYEILVLNEFMDVGVCGDKSMKVSMVARKK</sequence>
<dbReference type="Pfam" id="PF03848">
    <property type="entry name" value="TehB"/>
    <property type="match status" value="1"/>
</dbReference>
<dbReference type="Gene3D" id="3.40.50.150">
    <property type="entry name" value="Vaccinia Virus protein VP39"/>
    <property type="match status" value="1"/>
</dbReference>
<proteinExistence type="predicted"/>
<dbReference type="InterPro" id="IPR029063">
    <property type="entry name" value="SAM-dependent_MTases_sf"/>
</dbReference>
<dbReference type="AlphaFoldDB" id="A0A6S6SLP4"/>
<dbReference type="PANTHER" id="PTHR43861">
    <property type="entry name" value="TRANS-ACONITATE 2-METHYLTRANSFERASE-RELATED"/>
    <property type="match status" value="1"/>
</dbReference>
<organism evidence="2">
    <name type="scientific">uncultured Sulfurovum sp</name>
    <dbReference type="NCBI Taxonomy" id="269237"/>
    <lineage>
        <taxon>Bacteria</taxon>
        <taxon>Pseudomonadati</taxon>
        <taxon>Campylobacterota</taxon>
        <taxon>Epsilonproteobacteria</taxon>
        <taxon>Campylobacterales</taxon>
        <taxon>Sulfurovaceae</taxon>
        <taxon>Sulfurovum</taxon>
        <taxon>environmental samples</taxon>
    </lineage>
</organism>
<dbReference type="CDD" id="cd02440">
    <property type="entry name" value="AdoMet_MTases"/>
    <property type="match status" value="1"/>
</dbReference>
<feature type="domain" description="Tellurite resistance methyltransferase TehB-like" evidence="1">
    <location>
        <begin position="2"/>
        <end position="166"/>
    </location>
</feature>
<protein>
    <submittedName>
        <fullName evidence="2">Tellurite resistance protein-related protein</fullName>
    </submittedName>
</protein>
<gene>
    <name evidence="2" type="ORF">HELGO_WM39635</name>
</gene>
<name>A0A6S6SLP4_9BACT</name>
<accession>A0A6S6SLP4</accession>
<dbReference type="SUPFAM" id="SSF53335">
    <property type="entry name" value="S-adenosyl-L-methionine-dependent methyltransferases"/>
    <property type="match status" value="1"/>
</dbReference>
<evidence type="ECO:0000313" key="2">
    <source>
        <dbReference type="EMBL" id="CAA6809409.1"/>
    </source>
</evidence>
<evidence type="ECO:0000259" key="1">
    <source>
        <dbReference type="Pfam" id="PF03848"/>
    </source>
</evidence>